<feature type="compositionally biased region" description="Basic and acidic residues" evidence="1">
    <location>
        <begin position="1207"/>
        <end position="1227"/>
    </location>
</feature>
<dbReference type="PANTHER" id="PTHR33112:SF12">
    <property type="entry name" value="HETEROKARYON INCOMPATIBILITY DOMAIN-CONTAINING PROTEIN"/>
    <property type="match status" value="1"/>
</dbReference>
<sequence length="1412" mass="158909">MDFGEIEGMDIADLLQMYTSAQVQFAEALANDSIPLQIEIATRSVIAEASIKLGVYLSRQPLLEDAVQHLDAILRRIPQVSPDRVYVLNKLCEAEYELYCLTGSQRPLDDSVTYGRQANDVSAATGGEESLDLHVEILTNLGHSLVQRFELRKNPPDLEDSIACKREILRKIRKDSERYLTTINNLASSLRLRYLCTLDEENEREAINLFRELLSSAEPGTKLHGMAIGQLGASAAMKFRVEKNPEVLDEAIASCNVGLEVNVPGQDGWLEMLSLLVELCTEKFNHTGDLEDMETLVHNSCRFFDSIPTSHHKKGDQLLAHLKRLRECAFTVKDVGILKNIIDKGRIAFESMPVDYPDKARSQLEYSHILGHQYFLSGSLQHLICLVEYALVVSDDFNGSTRASSSLQAPEVNVYWYPNLVSSLKVLAEASAENSMRQLAEGELLARFKSSYNFENRNYAFMALDELYEYNATRLRILATVAADGVDLINEEIEEKISELSLGYDEPVEEEDEMEKTLREIFNMVPGQRLVNIDPRNGHMVFDIKDYVKAQFLKDDTPRSPSELLANDERLEQKLFRKAGLAGRRTNPGLCYWCQWLCRILDPEDVGFDFVAEDSSIPSIGHWKTILFRKSECAVCNLAASLITTAKGQLHTYFDKIEERGKRIRYTLGRLSDGEGVLRVDVGLSYAGELRLLTPKNFREALRQAWEDDTNTPLALETLLEDVDGPVNDNGGQQIDFRLMRRWLKDCDHNHGPNCNHPRPGNRIKTEIPLFFIDVVQECLVTGTTSDQYFVLSYTWGKVNMHMTLLENVEERKRPGALSSVPFPKTIKDAIDVTRSLGERLLWIDAICIVQDDASQKARDIPNMDIVYGRAHATIVALHGDNADAGLPGVSPGTRACQQIETIDLTLSDEDEDNVPQEKGNRKCRFVRGPSPLPLALQASTWNTRGWILQERLLSKRCIYFSADAFYFECNRGNSTEGGVNEDYTSFFAGEIFDDREVQQRPKQDNPISDLAFMYDLEASPRLWKAWGVYKELVQMYSKRQFTFKPDILDGFAGIFAVLDELVLQDYVESAMVHGLPESFFIHALLWTPAAKIPRRGQKLPTQPSDTDIGQPDLRFPSWSWAGWDGPVDFRLFEAIKDASDRPLPLVRKFKLDGQDIYPDKWKKAVQAWLEIEEKGRSAPSNGFTKEGDNPQALGNPDPATRQESNNTRELDSSKSMETKEKLIEQGTAEDSKLIEIKRACIEGGKQTDAPPANTILEMTAPVVSFRSFSLSPTEEYLCLTDQVHTKGPQSVRQIRDSSGAHCGLWWSQGGNGWTEDDLYLGHEKKLALVGISTHESCERPLQGPGSVQGPIALWDSDMFPEVGPQSGWVNVLVIDQESGYENGVSTRCTVAIIHNMAWEQAKPVQTLVRIA</sequence>
<reference evidence="3" key="1">
    <citation type="submission" date="2015-01" db="EMBL/GenBank/DDBJ databases">
        <authorList>
            <person name="Durling Mikael"/>
        </authorList>
    </citation>
    <scope>NUCLEOTIDE SEQUENCE</scope>
</reference>
<proteinExistence type="predicted"/>
<dbReference type="Gene3D" id="1.25.40.10">
    <property type="entry name" value="Tetratricopeptide repeat domain"/>
    <property type="match status" value="1"/>
</dbReference>
<dbReference type="Pfam" id="PF06985">
    <property type="entry name" value="HET"/>
    <property type="match status" value="1"/>
</dbReference>
<dbReference type="EMBL" id="CDPU01000021">
    <property type="protein sequence ID" value="CEO51112.1"/>
    <property type="molecule type" value="Genomic_DNA"/>
</dbReference>
<dbReference type="InterPro" id="IPR010730">
    <property type="entry name" value="HET"/>
</dbReference>
<organism evidence="3">
    <name type="scientific">Bionectria ochroleuca</name>
    <name type="common">Gliocladium roseum</name>
    <dbReference type="NCBI Taxonomy" id="29856"/>
    <lineage>
        <taxon>Eukaryota</taxon>
        <taxon>Fungi</taxon>
        <taxon>Dikarya</taxon>
        <taxon>Ascomycota</taxon>
        <taxon>Pezizomycotina</taxon>
        <taxon>Sordariomycetes</taxon>
        <taxon>Hypocreomycetidae</taxon>
        <taxon>Hypocreales</taxon>
        <taxon>Bionectriaceae</taxon>
        <taxon>Clonostachys</taxon>
    </lineage>
</organism>
<dbReference type="InterPro" id="IPR011990">
    <property type="entry name" value="TPR-like_helical_dom_sf"/>
</dbReference>
<evidence type="ECO:0000313" key="3">
    <source>
        <dbReference type="EMBL" id="CEO51112.1"/>
    </source>
</evidence>
<accession>A0A0B7K6B4</accession>
<gene>
    <name evidence="3" type="ORF">BN869_000007170_1</name>
</gene>
<dbReference type="PANTHER" id="PTHR33112">
    <property type="entry name" value="DOMAIN PROTEIN, PUTATIVE-RELATED"/>
    <property type="match status" value="1"/>
</dbReference>
<feature type="region of interest" description="Disordered" evidence="1">
    <location>
        <begin position="1177"/>
        <end position="1227"/>
    </location>
</feature>
<feature type="domain" description="Heterokaryon incompatibility" evidence="2">
    <location>
        <begin position="789"/>
        <end position="951"/>
    </location>
</feature>
<name>A0A0B7K6B4_BIOOC</name>
<evidence type="ECO:0000256" key="1">
    <source>
        <dbReference type="SAM" id="MobiDB-lite"/>
    </source>
</evidence>
<evidence type="ECO:0000259" key="2">
    <source>
        <dbReference type="Pfam" id="PF06985"/>
    </source>
</evidence>
<protein>
    <recommendedName>
        <fullName evidence="2">Heterokaryon incompatibility domain-containing protein</fullName>
    </recommendedName>
</protein>